<name>A0A0S3SAK1_PHAAN</name>
<organism evidence="2 3">
    <name type="scientific">Vigna angularis var. angularis</name>
    <dbReference type="NCBI Taxonomy" id="157739"/>
    <lineage>
        <taxon>Eukaryota</taxon>
        <taxon>Viridiplantae</taxon>
        <taxon>Streptophyta</taxon>
        <taxon>Embryophyta</taxon>
        <taxon>Tracheophyta</taxon>
        <taxon>Spermatophyta</taxon>
        <taxon>Magnoliopsida</taxon>
        <taxon>eudicotyledons</taxon>
        <taxon>Gunneridae</taxon>
        <taxon>Pentapetalae</taxon>
        <taxon>rosids</taxon>
        <taxon>fabids</taxon>
        <taxon>Fabales</taxon>
        <taxon>Fabaceae</taxon>
        <taxon>Papilionoideae</taxon>
        <taxon>50 kb inversion clade</taxon>
        <taxon>NPAAA clade</taxon>
        <taxon>indigoferoid/millettioid clade</taxon>
        <taxon>Phaseoleae</taxon>
        <taxon>Vigna</taxon>
    </lineage>
</organism>
<evidence type="ECO:0000313" key="2">
    <source>
        <dbReference type="EMBL" id="BAT89822.1"/>
    </source>
</evidence>
<evidence type="ECO:0000313" key="3">
    <source>
        <dbReference type="Proteomes" id="UP000291084"/>
    </source>
</evidence>
<feature type="compositionally biased region" description="Basic and acidic residues" evidence="1">
    <location>
        <begin position="127"/>
        <end position="142"/>
    </location>
</feature>
<feature type="non-terminal residue" evidence="2">
    <location>
        <position position="1"/>
    </location>
</feature>
<gene>
    <name evidence="2" type="primary">Vigan.06G089400</name>
    <name evidence="2" type="ORF">VIGAN_06089400</name>
</gene>
<accession>A0A0S3SAK1</accession>
<evidence type="ECO:0000256" key="1">
    <source>
        <dbReference type="SAM" id="MobiDB-lite"/>
    </source>
</evidence>
<sequence>QGAKRKHCHKNTQSPFWFTLEPEFKPEVLAAMVHCTTKRGPTDSTTPWRLLILAPDCRTQFGASGSESTALDPWLVPEKRQLIISNRPWATSQPWRLKGMKFQAVTRISLFRAAGRKRRRSQQRVAEASEKRRQEQGGERAGRVRVPTRTVERGRGVRTQQVVERCGGGVEEKTEWAVAVTVTGRGD</sequence>
<dbReference type="AlphaFoldDB" id="A0A0S3SAK1"/>
<feature type="region of interest" description="Disordered" evidence="1">
    <location>
        <begin position="116"/>
        <end position="155"/>
    </location>
</feature>
<protein>
    <submittedName>
        <fullName evidence="2">Uncharacterized protein</fullName>
    </submittedName>
</protein>
<proteinExistence type="predicted"/>
<dbReference type="Proteomes" id="UP000291084">
    <property type="component" value="Chromosome 6"/>
</dbReference>
<reference evidence="2 3" key="1">
    <citation type="journal article" date="2015" name="Sci. Rep.">
        <title>The power of single molecule real-time sequencing technology in the de novo assembly of a eukaryotic genome.</title>
        <authorList>
            <person name="Sakai H."/>
            <person name="Naito K."/>
            <person name="Ogiso-Tanaka E."/>
            <person name="Takahashi Y."/>
            <person name="Iseki K."/>
            <person name="Muto C."/>
            <person name="Satou K."/>
            <person name="Teruya K."/>
            <person name="Shiroma A."/>
            <person name="Shimoji M."/>
            <person name="Hirano T."/>
            <person name="Itoh T."/>
            <person name="Kaga A."/>
            <person name="Tomooka N."/>
        </authorList>
    </citation>
    <scope>NUCLEOTIDE SEQUENCE [LARGE SCALE GENOMIC DNA]</scope>
    <source>
        <strain evidence="3">cv. Shumari</strain>
    </source>
</reference>
<dbReference type="EMBL" id="AP015039">
    <property type="protein sequence ID" value="BAT89822.1"/>
    <property type="molecule type" value="Genomic_DNA"/>
</dbReference>
<keyword evidence="3" id="KW-1185">Reference proteome</keyword>